<feature type="domain" description="Saccharopine dehydrogenase-like C-terminal" evidence="2">
    <location>
        <begin position="122"/>
        <end position="298"/>
    </location>
</feature>
<dbReference type="Proteomes" id="UP000007374">
    <property type="component" value="Unassembled WGS sequence"/>
</dbReference>
<evidence type="ECO:0000313" key="4">
    <source>
        <dbReference type="Proteomes" id="UP000007374"/>
    </source>
</evidence>
<dbReference type="SUPFAM" id="SSF55347">
    <property type="entry name" value="Glyceraldehyde-3-phosphate dehydrogenase-like, C-terminal domain"/>
    <property type="match status" value="1"/>
</dbReference>
<sequence length="358" mass="38206">MQPFKVSIFGAGKVGAALAGALAGRPGFAVEVIDCSEDAIDRLRGLDLPVGVRSYGYRDELPSLLAGCDAVVAAVPEAARPEIAAAAVQAGAHYLDFSPARERMREILAPLAQRRAVMMGCGVSPGVIDNVATGLLETLAPVSDLTIRVGAIPRFPTNRLGYGHIWNVGSLIDEYTLPSAALRDGQAVNLAPLEEYEQIRIDGVTYEGFVTSGGLEDLSLLAEAGPRNITFKTLRYPGHLDYMRFLLDDLGLRNRRDMLRTLLMNGLPEIADDVLVLAVTAKGMRDGNSCEKTVVHRFQPEGEDGPFNALSSVAAGYAASLLSRLRAGEIAKAGFVAHHRLKASELLSGEFLGPLLKA</sequence>
<dbReference type="STRING" id="721133.SAMN05216176_102204"/>
<dbReference type="Gene3D" id="3.30.360.10">
    <property type="entry name" value="Dihydrodipicolinate Reductase, domain 2"/>
    <property type="match status" value="1"/>
</dbReference>
<dbReference type="AlphaFoldDB" id="K2P2E3"/>
<dbReference type="Gene3D" id="3.40.50.720">
    <property type="entry name" value="NAD(P)-binding Rossmann-like Domain"/>
    <property type="match status" value="1"/>
</dbReference>
<dbReference type="OrthoDB" id="9769367at2"/>
<protein>
    <submittedName>
        <fullName evidence="3">Pyridine nucleotide-disulfide oxidoreductase</fullName>
    </submittedName>
</protein>
<dbReference type="EMBL" id="AMSI01000001">
    <property type="protein sequence ID" value="EKF44279.1"/>
    <property type="molecule type" value="Genomic_DNA"/>
</dbReference>
<comment type="caution">
    <text evidence="3">The sequence shown here is derived from an EMBL/GenBank/DDBJ whole genome shotgun (WGS) entry which is preliminary data.</text>
</comment>
<accession>K2P2E3</accession>
<dbReference type="Pfam" id="PF03435">
    <property type="entry name" value="Sacchrp_dh_NADP"/>
    <property type="match status" value="1"/>
</dbReference>
<dbReference type="InterPro" id="IPR005097">
    <property type="entry name" value="Sacchrp_dh_NADP-bd"/>
</dbReference>
<keyword evidence="4" id="KW-1185">Reference proteome</keyword>
<proteinExistence type="predicted"/>
<gene>
    <name evidence="3" type="ORF">NA8A_01015</name>
</gene>
<organism evidence="3 4">
    <name type="scientific">Nitratireductor indicus C115</name>
    <dbReference type="NCBI Taxonomy" id="1231190"/>
    <lineage>
        <taxon>Bacteria</taxon>
        <taxon>Pseudomonadati</taxon>
        <taxon>Pseudomonadota</taxon>
        <taxon>Alphaproteobacteria</taxon>
        <taxon>Hyphomicrobiales</taxon>
        <taxon>Phyllobacteriaceae</taxon>
        <taxon>Nitratireductor</taxon>
    </lineage>
</organism>
<dbReference type="RefSeq" id="WP_009449358.1">
    <property type="nucleotide sequence ID" value="NZ_AMSI01000001.1"/>
</dbReference>
<evidence type="ECO:0000313" key="3">
    <source>
        <dbReference type="EMBL" id="EKF44279.1"/>
    </source>
</evidence>
<dbReference type="eggNOG" id="COG1748">
    <property type="taxonomic scope" value="Bacteria"/>
</dbReference>
<name>K2P2E3_9HYPH</name>
<evidence type="ECO:0000259" key="1">
    <source>
        <dbReference type="Pfam" id="PF03435"/>
    </source>
</evidence>
<feature type="domain" description="Saccharopine dehydrogenase NADP binding" evidence="1">
    <location>
        <begin position="7"/>
        <end position="105"/>
    </location>
</feature>
<dbReference type="InterPro" id="IPR036291">
    <property type="entry name" value="NAD(P)-bd_dom_sf"/>
</dbReference>
<dbReference type="InterPro" id="IPR032095">
    <property type="entry name" value="Sacchrp_dh-like_C"/>
</dbReference>
<dbReference type="SUPFAM" id="SSF51735">
    <property type="entry name" value="NAD(P)-binding Rossmann-fold domains"/>
    <property type="match status" value="1"/>
</dbReference>
<dbReference type="PATRIC" id="fig|1231190.3.peg.216"/>
<reference evidence="3 4" key="1">
    <citation type="journal article" date="2012" name="J. Bacteriol.">
        <title>Genome Sequence of Nitratireductor indicus Type Strain C115.</title>
        <authorList>
            <person name="Lai Q."/>
            <person name="Li G."/>
            <person name="Yu Z."/>
            <person name="Shao Z."/>
        </authorList>
    </citation>
    <scope>NUCLEOTIDE SEQUENCE [LARGE SCALE GENOMIC DNA]</scope>
    <source>
        <strain evidence="3 4">C115</strain>
    </source>
</reference>
<evidence type="ECO:0000259" key="2">
    <source>
        <dbReference type="Pfam" id="PF16653"/>
    </source>
</evidence>
<dbReference type="Pfam" id="PF16653">
    <property type="entry name" value="Sacchrp_dh_C"/>
    <property type="match status" value="1"/>
</dbReference>